<dbReference type="Proteomes" id="UP000242705">
    <property type="component" value="Unassembled WGS sequence"/>
</dbReference>
<sequence length="74" mass="7764">MLEPGAGVTPWVTLIGQARTGIDLNAYLIDNPAILAALQHAGQRGVPIHVILAPNPYDDNAAVAQERQALATIP</sequence>
<dbReference type="Gene3D" id="3.30.870.10">
    <property type="entry name" value="Endonuclease Chain A"/>
    <property type="match status" value="1"/>
</dbReference>
<dbReference type="AlphaFoldDB" id="A0A2T2WK21"/>
<feature type="non-terminal residue" evidence="1">
    <location>
        <position position="74"/>
    </location>
</feature>
<organism evidence="1 2">
    <name type="scientific">Sulfobacillus thermosulfidooxidans</name>
    <dbReference type="NCBI Taxonomy" id="28034"/>
    <lineage>
        <taxon>Bacteria</taxon>
        <taxon>Bacillati</taxon>
        <taxon>Bacillota</taxon>
        <taxon>Clostridia</taxon>
        <taxon>Eubacteriales</taxon>
        <taxon>Clostridiales Family XVII. Incertae Sedis</taxon>
        <taxon>Sulfobacillus</taxon>
    </lineage>
</organism>
<proteinExistence type="predicted"/>
<comment type="caution">
    <text evidence="1">The sequence shown here is derived from an EMBL/GenBank/DDBJ whole genome shotgun (WGS) entry which is preliminary data.</text>
</comment>
<evidence type="ECO:0000313" key="2">
    <source>
        <dbReference type="Proteomes" id="UP000242705"/>
    </source>
</evidence>
<name>A0A2T2WK21_SULTH</name>
<gene>
    <name evidence="1" type="ORF">C7B47_16585</name>
</gene>
<dbReference type="SUPFAM" id="SSF56024">
    <property type="entry name" value="Phospholipase D/nuclease"/>
    <property type="match status" value="1"/>
</dbReference>
<evidence type="ECO:0000313" key="1">
    <source>
        <dbReference type="EMBL" id="PSR22594.1"/>
    </source>
</evidence>
<accession>A0A2T2WK21</accession>
<dbReference type="EMBL" id="PXYX01000083">
    <property type="protein sequence ID" value="PSR22594.1"/>
    <property type="molecule type" value="Genomic_DNA"/>
</dbReference>
<protein>
    <submittedName>
        <fullName evidence="1">Phospholipase</fullName>
    </submittedName>
</protein>
<reference evidence="1 2" key="1">
    <citation type="journal article" date="2014" name="BMC Genomics">
        <title>Comparison of environmental and isolate Sulfobacillus genomes reveals diverse carbon, sulfur, nitrogen, and hydrogen metabolisms.</title>
        <authorList>
            <person name="Justice N.B."/>
            <person name="Norman A."/>
            <person name="Brown C.T."/>
            <person name="Singh A."/>
            <person name="Thomas B.C."/>
            <person name="Banfield J.F."/>
        </authorList>
    </citation>
    <scope>NUCLEOTIDE SEQUENCE [LARGE SCALE GENOMIC DNA]</scope>
    <source>
        <strain evidence="1">AMDSBA5</strain>
    </source>
</reference>